<keyword evidence="2" id="KW-1185">Reference proteome</keyword>
<feature type="non-terminal residue" evidence="1">
    <location>
        <position position="1"/>
    </location>
</feature>
<accession>A0A137NXI1</accession>
<reference evidence="1 2" key="1">
    <citation type="journal article" date="2015" name="Genome Biol. Evol.">
        <title>Phylogenomic analyses indicate that early fungi evolved digesting cell walls of algal ancestors of land plants.</title>
        <authorList>
            <person name="Chang Y."/>
            <person name="Wang S."/>
            <person name="Sekimoto S."/>
            <person name="Aerts A.L."/>
            <person name="Choi C."/>
            <person name="Clum A."/>
            <person name="LaButti K.M."/>
            <person name="Lindquist E.A."/>
            <person name="Yee Ngan C."/>
            <person name="Ohm R.A."/>
            <person name="Salamov A.A."/>
            <person name="Grigoriev I.V."/>
            <person name="Spatafora J.W."/>
            <person name="Berbee M.L."/>
        </authorList>
    </citation>
    <scope>NUCLEOTIDE SEQUENCE [LARGE SCALE GENOMIC DNA]</scope>
    <source>
        <strain evidence="1 2">NRRL 28638</strain>
    </source>
</reference>
<gene>
    <name evidence="1" type="ORF">CONCODRAFT_167378</name>
</gene>
<proteinExistence type="predicted"/>
<dbReference type="Gene3D" id="3.80.10.10">
    <property type="entry name" value="Ribonuclease Inhibitor"/>
    <property type="match status" value="1"/>
</dbReference>
<dbReference type="Proteomes" id="UP000070444">
    <property type="component" value="Unassembled WGS sequence"/>
</dbReference>
<dbReference type="SUPFAM" id="SSF52058">
    <property type="entry name" value="L domain-like"/>
    <property type="match status" value="1"/>
</dbReference>
<sequence length="410" mass="47808">KKIFNEILVYSYNLSLLDNHFESNRYSYNDVPERDLDSISNFKSTNIDPFMTELADVVNYLAEYFKSITFFNLDRLGYYVIPITLSFNRLVNLDINTCCLYIKDFNRLMGKLDKLEQLKLIELYLIKSPDDGFNESEIKVPSTLKRLYLGHTYICSTNLPNTPYKFLVKYSGNIDKREFHLSPKHLKNLEKFELITVINNNNFISSLLNLTPKLTKITLPIQNYSMQVMEVLSENSVINQLNLKFNFQGELFPLDTKLPVLNSLRALTLLLLIIPDQYLQIYQLIDALPNLTKLELEFEYYESEFVAKLLSKLTKLKVLELKISKYTNYSLDLTILTGIVRLIFYNYSNSKIIYKLPDASDKLKTIILPLYGKNKQRKVEIVNELDNANANWVISLQGSMIYCRISNIKQ</sequence>
<name>A0A137NXI1_CONC2</name>
<evidence type="ECO:0008006" key="3">
    <source>
        <dbReference type="Google" id="ProtNLM"/>
    </source>
</evidence>
<evidence type="ECO:0000313" key="1">
    <source>
        <dbReference type="EMBL" id="KXN67447.1"/>
    </source>
</evidence>
<dbReference type="EMBL" id="KQ964636">
    <property type="protein sequence ID" value="KXN67447.1"/>
    <property type="molecule type" value="Genomic_DNA"/>
</dbReference>
<dbReference type="AlphaFoldDB" id="A0A137NXI1"/>
<evidence type="ECO:0000313" key="2">
    <source>
        <dbReference type="Proteomes" id="UP000070444"/>
    </source>
</evidence>
<protein>
    <recommendedName>
        <fullName evidence="3">F-box domain-containing protein</fullName>
    </recommendedName>
</protein>
<organism evidence="1 2">
    <name type="scientific">Conidiobolus coronatus (strain ATCC 28846 / CBS 209.66 / NRRL 28638)</name>
    <name type="common">Delacroixia coronata</name>
    <dbReference type="NCBI Taxonomy" id="796925"/>
    <lineage>
        <taxon>Eukaryota</taxon>
        <taxon>Fungi</taxon>
        <taxon>Fungi incertae sedis</taxon>
        <taxon>Zoopagomycota</taxon>
        <taxon>Entomophthoromycotina</taxon>
        <taxon>Entomophthoromycetes</taxon>
        <taxon>Entomophthorales</taxon>
        <taxon>Ancylistaceae</taxon>
        <taxon>Conidiobolus</taxon>
    </lineage>
</organism>
<dbReference type="InterPro" id="IPR032675">
    <property type="entry name" value="LRR_dom_sf"/>
</dbReference>